<keyword evidence="1" id="KW-0175">Coiled coil</keyword>
<proteinExistence type="predicted"/>
<protein>
    <submittedName>
        <fullName evidence="2">Intracellular sulfur oxidation DsrE/DsrF family protein</fullName>
    </submittedName>
</protein>
<evidence type="ECO:0000256" key="1">
    <source>
        <dbReference type="SAM" id="Coils"/>
    </source>
</evidence>
<dbReference type="Gene3D" id="3.40.1260.10">
    <property type="entry name" value="DsrEFH-like"/>
    <property type="match status" value="1"/>
</dbReference>
<comment type="caution">
    <text evidence="2">The sequence shown here is derived from an EMBL/GenBank/DDBJ whole genome shotgun (WGS) entry which is preliminary data.</text>
</comment>
<name>A0A3M0BQC9_9AQUI</name>
<dbReference type="InterPro" id="IPR003787">
    <property type="entry name" value="Sulphur_relay_DsrE/F-like"/>
</dbReference>
<dbReference type="OrthoDB" id="9799127at2"/>
<dbReference type="EMBL" id="REFO01000014">
    <property type="protein sequence ID" value="RMA93112.1"/>
    <property type="molecule type" value="Genomic_DNA"/>
</dbReference>
<evidence type="ECO:0000313" key="2">
    <source>
        <dbReference type="EMBL" id="RMA93112.1"/>
    </source>
</evidence>
<sequence length="146" mass="17440">MKYLFLVLLFFSFSFSQEYKAVFDCESNNARFVLGRLFLIERTIKNFKEDNLKYKFEITIHGSCVLFLRKDLSKFSPRKRHQIEDLQNQLEILKELYNVQIKACNIALNRYGLKKKDIIDFVNIVKNSWQEIIILQNKGYALVPFE</sequence>
<reference evidence="2 3" key="1">
    <citation type="submission" date="2018-10" db="EMBL/GenBank/DDBJ databases">
        <title>Genomic Encyclopedia of Archaeal and Bacterial Type Strains, Phase II (KMG-II): from individual species to whole genera.</title>
        <authorList>
            <person name="Goeker M."/>
        </authorList>
    </citation>
    <scope>NUCLEOTIDE SEQUENCE [LARGE SCALE GENOMIC DNA]</scope>
    <source>
        <strain evidence="2 3">VM1</strain>
    </source>
</reference>
<dbReference type="RefSeq" id="WP_121923551.1">
    <property type="nucleotide sequence ID" value="NZ_REFO01000014.1"/>
</dbReference>
<dbReference type="Proteomes" id="UP000280842">
    <property type="component" value="Unassembled WGS sequence"/>
</dbReference>
<dbReference type="PANTHER" id="PTHR37691">
    <property type="entry name" value="BLR3518 PROTEIN"/>
    <property type="match status" value="1"/>
</dbReference>
<keyword evidence="3" id="KW-1185">Reference proteome</keyword>
<accession>A0A3M0BQC9</accession>
<evidence type="ECO:0000313" key="3">
    <source>
        <dbReference type="Proteomes" id="UP000280842"/>
    </source>
</evidence>
<dbReference type="Pfam" id="PF02635">
    <property type="entry name" value="DsrE"/>
    <property type="match status" value="1"/>
</dbReference>
<dbReference type="AlphaFoldDB" id="A0A3M0BQC9"/>
<dbReference type="SUPFAM" id="SSF75169">
    <property type="entry name" value="DsrEFH-like"/>
    <property type="match status" value="1"/>
</dbReference>
<feature type="coiled-coil region" evidence="1">
    <location>
        <begin position="76"/>
        <end position="103"/>
    </location>
</feature>
<dbReference type="PANTHER" id="PTHR37691:SF1">
    <property type="entry name" value="BLR3518 PROTEIN"/>
    <property type="match status" value="1"/>
</dbReference>
<organism evidence="2 3">
    <name type="scientific">Hydrogenothermus marinus</name>
    <dbReference type="NCBI Taxonomy" id="133270"/>
    <lineage>
        <taxon>Bacteria</taxon>
        <taxon>Pseudomonadati</taxon>
        <taxon>Aquificota</taxon>
        <taxon>Aquificia</taxon>
        <taxon>Aquificales</taxon>
        <taxon>Hydrogenothermaceae</taxon>
        <taxon>Hydrogenothermus</taxon>
    </lineage>
</organism>
<gene>
    <name evidence="2" type="ORF">CLV39_1443</name>
</gene>
<dbReference type="InterPro" id="IPR027396">
    <property type="entry name" value="DsrEFH-like"/>
</dbReference>